<name>A0A7R9QPX6_9ACAR</name>
<sequence length="84" mass="9766">MEVNYTYDIVDIAKTFHNFKHLNLNLQELQNRTFDPRSPDYLKSIGVFAAWPILALLIILVLYLLISLFVCCCCSGDKKREVKK</sequence>
<dbReference type="GO" id="GO:0072320">
    <property type="term" value="F:volume-sensitive chloride channel activity"/>
    <property type="evidence" value="ECO:0007669"/>
    <property type="project" value="TreeGrafter"/>
</dbReference>
<evidence type="ECO:0000256" key="11">
    <source>
        <dbReference type="ARBA" id="ARBA00023214"/>
    </source>
</evidence>
<evidence type="ECO:0000256" key="2">
    <source>
        <dbReference type="ARBA" id="ARBA00009849"/>
    </source>
</evidence>
<dbReference type="EMBL" id="OC920198">
    <property type="protein sequence ID" value="CAD7652286.1"/>
    <property type="molecule type" value="Genomic_DNA"/>
</dbReference>
<dbReference type="GO" id="GO:0034707">
    <property type="term" value="C:chloride channel complex"/>
    <property type="evidence" value="ECO:0007669"/>
    <property type="project" value="UniProtKB-UniRule"/>
</dbReference>
<dbReference type="PANTHER" id="PTHR12424:SF8">
    <property type="entry name" value="PROTEIN TWEETY"/>
    <property type="match status" value="1"/>
</dbReference>
<evidence type="ECO:0000256" key="8">
    <source>
        <dbReference type="ARBA" id="ARBA00023136"/>
    </source>
</evidence>
<dbReference type="AlphaFoldDB" id="A0A7R9QPX6"/>
<evidence type="ECO:0000256" key="13">
    <source>
        <dbReference type="RuleBase" id="RU361114"/>
    </source>
</evidence>
<evidence type="ECO:0000256" key="5">
    <source>
        <dbReference type="ARBA" id="ARBA00022692"/>
    </source>
</evidence>
<dbReference type="InterPro" id="IPR006990">
    <property type="entry name" value="Tweety"/>
</dbReference>
<keyword evidence="7 13" id="KW-0406">Ion transport</keyword>
<dbReference type="GO" id="GO:0005229">
    <property type="term" value="F:intracellularly calcium-gated chloride channel activity"/>
    <property type="evidence" value="ECO:0007669"/>
    <property type="project" value="TreeGrafter"/>
</dbReference>
<keyword evidence="8 13" id="KW-0472">Membrane</keyword>
<keyword evidence="3 13" id="KW-0813">Transport</keyword>
<evidence type="ECO:0000256" key="12">
    <source>
        <dbReference type="ARBA" id="ARBA00023303"/>
    </source>
</evidence>
<comment type="function">
    <text evidence="13">Probable chloride channel.</text>
</comment>
<feature type="transmembrane region" description="Helical" evidence="13">
    <location>
        <begin position="48"/>
        <end position="74"/>
    </location>
</feature>
<dbReference type="GO" id="GO:0005886">
    <property type="term" value="C:plasma membrane"/>
    <property type="evidence" value="ECO:0007669"/>
    <property type="project" value="UniProtKB-SubCell"/>
</dbReference>
<evidence type="ECO:0000256" key="6">
    <source>
        <dbReference type="ARBA" id="ARBA00022989"/>
    </source>
</evidence>
<comment type="similarity">
    <text evidence="2 13">Belongs to the tweety family.</text>
</comment>
<gene>
    <name evidence="14" type="ORF">ONB1V03_LOCUS8950</name>
</gene>
<protein>
    <recommendedName>
        <fullName evidence="13">Protein tweety homolog</fullName>
    </recommendedName>
</protein>
<keyword evidence="15" id="KW-1185">Reference proteome</keyword>
<organism evidence="14">
    <name type="scientific">Oppiella nova</name>
    <dbReference type="NCBI Taxonomy" id="334625"/>
    <lineage>
        <taxon>Eukaryota</taxon>
        <taxon>Metazoa</taxon>
        <taxon>Ecdysozoa</taxon>
        <taxon>Arthropoda</taxon>
        <taxon>Chelicerata</taxon>
        <taxon>Arachnida</taxon>
        <taxon>Acari</taxon>
        <taxon>Acariformes</taxon>
        <taxon>Sarcoptiformes</taxon>
        <taxon>Oribatida</taxon>
        <taxon>Brachypylina</taxon>
        <taxon>Oppioidea</taxon>
        <taxon>Oppiidae</taxon>
        <taxon>Oppiella</taxon>
    </lineage>
</organism>
<dbReference type="OrthoDB" id="187568at2759"/>
<evidence type="ECO:0000256" key="9">
    <source>
        <dbReference type="ARBA" id="ARBA00023173"/>
    </source>
</evidence>
<evidence type="ECO:0000256" key="7">
    <source>
        <dbReference type="ARBA" id="ARBA00023065"/>
    </source>
</evidence>
<evidence type="ECO:0000256" key="10">
    <source>
        <dbReference type="ARBA" id="ARBA00023180"/>
    </source>
</evidence>
<dbReference type="Pfam" id="PF04906">
    <property type="entry name" value="Tweety"/>
    <property type="match status" value="1"/>
</dbReference>
<evidence type="ECO:0000313" key="14">
    <source>
        <dbReference type="EMBL" id="CAD7652286.1"/>
    </source>
</evidence>
<keyword evidence="4" id="KW-1003">Cell membrane</keyword>
<dbReference type="EMBL" id="CAJPVJ010005373">
    <property type="protein sequence ID" value="CAG2169473.1"/>
    <property type="molecule type" value="Genomic_DNA"/>
</dbReference>
<evidence type="ECO:0000256" key="1">
    <source>
        <dbReference type="ARBA" id="ARBA00004651"/>
    </source>
</evidence>
<dbReference type="Proteomes" id="UP000728032">
    <property type="component" value="Unassembled WGS sequence"/>
</dbReference>
<keyword evidence="11 13" id="KW-0868">Chloride</keyword>
<reference evidence="14" key="1">
    <citation type="submission" date="2020-11" db="EMBL/GenBank/DDBJ databases">
        <authorList>
            <person name="Tran Van P."/>
        </authorList>
    </citation>
    <scope>NUCLEOTIDE SEQUENCE</scope>
</reference>
<comment type="caution">
    <text evidence="13">Lacks conserved residue(s) required for the propagation of feature annotation.</text>
</comment>
<evidence type="ECO:0000256" key="3">
    <source>
        <dbReference type="ARBA" id="ARBA00022448"/>
    </source>
</evidence>
<keyword evidence="9 13" id="KW-0869">Chloride channel</keyword>
<keyword evidence="12 13" id="KW-0407">Ion channel</keyword>
<proteinExistence type="inferred from homology"/>
<keyword evidence="5 13" id="KW-0812">Transmembrane</keyword>
<evidence type="ECO:0000256" key="4">
    <source>
        <dbReference type="ARBA" id="ARBA00022475"/>
    </source>
</evidence>
<dbReference type="PANTHER" id="PTHR12424">
    <property type="entry name" value="TWEETY-RELATED"/>
    <property type="match status" value="1"/>
</dbReference>
<accession>A0A7R9QPX6</accession>
<evidence type="ECO:0000313" key="15">
    <source>
        <dbReference type="Proteomes" id="UP000728032"/>
    </source>
</evidence>
<keyword evidence="6 13" id="KW-1133">Transmembrane helix</keyword>
<comment type="subcellular location">
    <subcellularLocation>
        <location evidence="1">Cell membrane</location>
        <topology evidence="1">Multi-pass membrane protein</topology>
    </subcellularLocation>
</comment>
<keyword evidence="10" id="KW-0325">Glycoprotein</keyword>